<keyword evidence="8" id="KW-1185">Reference proteome</keyword>
<dbReference type="AlphaFoldDB" id="A0A840XJ37"/>
<dbReference type="OrthoDB" id="3401800at2"/>
<dbReference type="GO" id="GO:0030170">
    <property type="term" value="F:pyridoxal phosphate binding"/>
    <property type="evidence" value="ECO:0007669"/>
    <property type="project" value="InterPro"/>
</dbReference>
<dbReference type="Pfam" id="PF00282">
    <property type="entry name" value="Pyridoxal_deC"/>
    <property type="match status" value="1"/>
</dbReference>
<dbReference type="PANTHER" id="PTHR42735">
    <property type="match status" value="1"/>
</dbReference>
<keyword evidence="2 5" id="KW-0663">Pyridoxal phosphate</keyword>
<gene>
    <name evidence="7" type="ORF">BJ959_001978</name>
</gene>
<evidence type="ECO:0000256" key="1">
    <source>
        <dbReference type="ARBA" id="ARBA00001933"/>
    </source>
</evidence>
<name>A0A840XJ37_9MICO</name>
<dbReference type="Gene3D" id="3.90.1150.10">
    <property type="entry name" value="Aspartate Aminotransferase, domain 1"/>
    <property type="match status" value="1"/>
</dbReference>
<dbReference type="PANTHER" id="PTHR42735:SF6">
    <property type="entry name" value="SPHINGOSINE-1-PHOSPHATE LYASE 1"/>
    <property type="match status" value="1"/>
</dbReference>
<dbReference type="InterPro" id="IPR050477">
    <property type="entry name" value="GrpII_AminoAcid_Decarb"/>
</dbReference>
<dbReference type="SUPFAM" id="SSF53383">
    <property type="entry name" value="PLP-dependent transferases"/>
    <property type="match status" value="1"/>
</dbReference>
<dbReference type="RefSeq" id="WP_153981485.1">
    <property type="nucleotide sequence ID" value="NZ_BAAANZ010000002.1"/>
</dbReference>
<evidence type="ECO:0000313" key="7">
    <source>
        <dbReference type="EMBL" id="MBB5618482.1"/>
    </source>
</evidence>
<comment type="similarity">
    <text evidence="4">Belongs to the group II decarboxylase family. Sphingosine-1-phosphate lyase subfamily.</text>
</comment>
<evidence type="ECO:0000256" key="5">
    <source>
        <dbReference type="PIRSR" id="PIRSR602129-50"/>
    </source>
</evidence>
<organism evidence="7 8">
    <name type="scientific">Microcella frigidaquae</name>
    <dbReference type="NCBI Taxonomy" id="424758"/>
    <lineage>
        <taxon>Bacteria</taxon>
        <taxon>Bacillati</taxon>
        <taxon>Actinomycetota</taxon>
        <taxon>Actinomycetes</taxon>
        <taxon>Micrococcales</taxon>
        <taxon>Microbacteriaceae</taxon>
        <taxon>Microcella</taxon>
    </lineage>
</organism>
<comment type="caution">
    <text evidence="7">The sequence shown here is derived from an EMBL/GenBank/DDBJ whole genome shotgun (WGS) entry which is preliminary data.</text>
</comment>
<dbReference type="EMBL" id="JACHBS010000001">
    <property type="protein sequence ID" value="MBB5618482.1"/>
    <property type="molecule type" value="Genomic_DNA"/>
</dbReference>
<dbReference type="Proteomes" id="UP000552883">
    <property type="component" value="Unassembled WGS sequence"/>
</dbReference>
<dbReference type="InterPro" id="IPR002129">
    <property type="entry name" value="PyrdxlP-dep_de-COase"/>
</dbReference>
<dbReference type="GO" id="GO:0019752">
    <property type="term" value="P:carboxylic acid metabolic process"/>
    <property type="evidence" value="ECO:0007669"/>
    <property type="project" value="InterPro"/>
</dbReference>
<feature type="modified residue" description="N6-(pyridoxal phosphate)lysine" evidence="5">
    <location>
        <position position="237"/>
    </location>
</feature>
<dbReference type="InterPro" id="IPR015422">
    <property type="entry name" value="PyrdxlP-dep_Trfase_small"/>
</dbReference>
<accession>A0A840XJ37</accession>
<evidence type="ECO:0000256" key="6">
    <source>
        <dbReference type="RuleBase" id="RU000382"/>
    </source>
</evidence>
<dbReference type="Gene3D" id="3.40.640.10">
    <property type="entry name" value="Type I PLP-dependent aspartate aminotransferase-like (Major domain)"/>
    <property type="match status" value="1"/>
</dbReference>
<proteinExistence type="inferred from homology"/>
<sequence>MTPRPTAEEVLARLDALRVDDAPTHGGRVLSYVYDTGRPDLDELAASAMRRVQAINGLDPTAFPSVARLEGELVAFARTMLHGDDDGDIVGTVTTGGTESCLLAVKAARDLWRAAGGEGSPRLVAPVTAHAAFQKAAHYFGLVLDLVPVDPATGAVIAERMTDRLDRDVALVVVSAPSYPHAALDPIAEVAAAAAARGIACHVDACIGGFALPWWPDVPAWDFRVPGVTSISADLHKYGYAPKGASVLLHRSRERRAAQYFATTRWPGYPVVNPTMLGSRSAGPLAAAWAIVQALGVEGYGELMQRARAATETLRATIDDVPGLRVFGAPVGPLLAVVADESDPENRVDPHHWADAVRRRGWVLQQQPGLVQGDGTHLPRSTHLTVTPVTAESVDSLGAVLRAAADEVRGVPSVDTGSLLSSLPPDVLAVAAGGPTGPVPPEALGALLGLAGIGPDGTLPAEAATLTALIEALPPQLVEPALIALLGSLVDSPP</sequence>
<evidence type="ECO:0000256" key="2">
    <source>
        <dbReference type="ARBA" id="ARBA00022898"/>
    </source>
</evidence>
<dbReference type="InterPro" id="IPR015421">
    <property type="entry name" value="PyrdxlP-dep_Trfase_major"/>
</dbReference>
<evidence type="ECO:0000256" key="4">
    <source>
        <dbReference type="ARBA" id="ARBA00038302"/>
    </source>
</evidence>
<keyword evidence="3 6" id="KW-0456">Lyase</keyword>
<reference evidence="7 8" key="1">
    <citation type="submission" date="2020-08" db="EMBL/GenBank/DDBJ databases">
        <title>Sequencing the genomes of 1000 actinobacteria strains.</title>
        <authorList>
            <person name="Klenk H.-P."/>
        </authorList>
    </citation>
    <scope>NUCLEOTIDE SEQUENCE [LARGE SCALE GENOMIC DNA]</scope>
    <source>
        <strain evidence="7 8">DSM 23889</strain>
    </source>
</reference>
<evidence type="ECO:0000313" key="8">
    <source>
        <dbReference type="Proteomes" id="UP000552883"/>
    </source>
</evidence>
<dbReference type="GO" id="GO:0004058">
    <property type="term" value="F:aromatic-L-amino-acid decarboxylase activity"/>
    <property type="evidence" value="ECO:0007669"/>
    <property type="project" value="UniProtKB-ARBA"/>
</dbReference>
<evidence type="ECO:0000256" key="3">
    <source>
        <dbReference type="ARBA" id="ARBA00023239"/>
    </source>
</evidence>
<comment type="cofactor">
    <cofactor evidence="1 5 6">
        <name>pyridoxal 5'-phosphate</name>
        <dbReference type="ChEBI" id="CHEBI:597326"/>
    </cofactor>
</comment>
<dbReference type="InterPro" id="IPR015424">
    <property type="entry name" value="PyrdxlP-dep_Trfase"/>
</dbReference>
<protein>
    <submittedName>
        <fullName evidence="7">Glutamate/tyrosine decarboxylase-like PLP-dependent enzyme</fullName>
    </submittedName>
</protein>